<dbReference type="PROSITE" id="PS50110">
    <property type="entry name" value="RESPONSE_REGULATORY"/>
    <property type="match status" value="1"/>
</dbReference>
<accession>A0A1V6LN00</accession>
<dbReference type="InterPro" id="IPR011006">
    <property type="entry name" value="CheY-like_superfamily"/>
</dbReference>
<dbReference type="PANTHER" id="PTHR44520:SF2">
    <property type="entry name" value="RESPONSE REGULATOR RCP1"/>
    <property type="match status" value="1"/>
</dbReference>
<evidence type="ECO:0000313" key="3">
    <source>
        <dbReference type="EMBL" id="OQD41565.1"/>
    </source>
</evidence>
<evidence type="ECO:0000259" key="2">
    <source>
        <dbReference type="PROSITE" id="PS50110"/>
    </source>
</evidence>
<feature type="domain" description="Response regulatory" evidence="2">
    <location>
        <begin position="6"/>
        <end position="133"/>
    </location>
</feature>
<dbReference type="AlphaFoldDB" id="A0A1V6LN00"/>
<dbReference type="Proteomes" id="UP000191680">
    <property type="component" value="Unassembled WGS sequence"/>
</dbReference>
<gene>
    <name evidence="3" type="ORF">BUL40_15265</name>
</gene>
<dbReference type="SUPFAM" id="SSF52172">
    <property type="entry name" value="CheY-like"/>
    <property type="match status" value="1"/>
</dbReference>
<dbReference type="InterPro" id="IPR052893">
    <property type="entry name" value="TCS_response_regulator"/>
</dbReference>
<dbReference type="EMBL" id="MTBC01000013">
    <property type="protein sequence ID" value="OQD41565.1"/>
    <property type="molecule type" value="Genomic_DNA"/>
</dbReference>
<comment type="caution">
    <text evidence="3">The sequence shown here is derived from an EMBL/GenBank/DDBJ whole genome shotgun (WGS) entry which is preliminary data.</text>
</comment>
<sequence length="137" mass="15755">MRKGLIACIIDDDTIYQFTMKAILTKMACFKEIYIFNDGEEAIDYLSSHAQEPEKIPDLVLLDIDMPVLDGFQFMEQYEILLPQLKKTATIYMSSSSLDPKDIVKANKIENIKEYLIKPIEESKLAAMVRQIENTVK</sequence>
<evidence type="ECO:0000256" key="1">
    <source>
        <dbReference type="PROSITE-ProRule" id="PRU00169"/>
    </source>
</evidence>
<organism evidence="3 4">
    <name type="scientific">Croceivirga radicis</name>
    <dbReference type="NCBI Taxonomy" id="1929488"/>
    <lineage>
        <taxon>Bacteria</taxon>
        <taxon>Pseudomonadati</taxon>
        <taxon>Bacteroidota</taxon>
        <taxon>Flavobacteriia</taxon>
        <taxon>Flavobacteriales</taxon>
        <taxon>Flavobacteriaceae</taxon>
        <taxon>Croceivirga</taxon>
    </lineage>
</organism>
<evidence type="ECO:0000313" key="4">
    <source>
        <dbReference type="Proteomes" id="UP000191680"/>
    </source>
</evidence>
<keyword evidence="1" id="KW-0597">Phosphoprotein</keyword>
<dbReference type="SMART" id="SM00448">
    <property type="entry name" value="REC"/>
    <property type="match status" value="1"/>
</dbReference>
<name>A0A1V6LN00_9FLAO</name>
<dbReference type="PANTHER" id="PTHR44520">
    <property type="entry name" value="RESPONSE REGULATOR RCP1-RELATED"/>
    <property type="match status" value="1"/>
</dbReference>
<proteinExistence type="predicted"/>
<dbReference type="InterPro" id="IPR001789">
    <property type="entry name" value="Sig_transdc_resp-reg_receiver"/>
</dbReference>
<dbReference type="Gene3D" id="3.40.50.2300">
    <property type="match status" value="1"/>
</dbReference>
<feature type="modified residue" description="4-aspartylphosphate" evidence="1">
    <location>
        <position position="63"/>
    </location>
</feature>
<dbReference type="GO" id="GO:0000160">
    <property type="term" value="P:phosphorelay signal transduction system"/>
    <property type="evidence" value="ECO:0007669"/>
    <property type="project" value="InterPro"/>
</dbReference>
<protein>
    <submittedName>
        <fullName evidence="3">Response regulator</fullName>
    </submittedName>
</protein>
<keyword evidence="4" id="KW-1185">Reference proteome</keyword>
<dbReference type="RefSeq" id="WP_010519355.1">
    <property type="nucleotide sequence ID" value="NZ_AFOE01000042.1"/>
</dbReference>
<dbReference type="Pfam" id="PF00072">
    <property type="entry name" value="Response_reg"/>
    <property type="match status" value="1"/>
</dbReference>
<reference evidence="3 4" key="1">
    <citation type="submission" date="2016-12" db="EMBL/GenBank/DDBJ databases">
        <authorList>
            <person name="Song W.-J."/>
            <person name="Kurnit D.M."/>
        </authorList>
    </citation>
    <scope>NUCLEOTIDE SEQUENCE [LARGE SCALE GENOMIC DNA]</scope>
    <source>
        <strain evidence="3 4">HSG9</strain>
    </source>
</reference>